<dbReference type="InterPro" id="IPR051617">
    <property type="entry name" value="UNC-93-like_regulator"/>
</dbReference>
<reference evidence="6 7" key="1">
    <citation type="journal article" date="2004" name="Science">
        <title>The genome of the diatom Thalassiosira pseudonana: ecology, evolution, and metabolism.</title>
        <authorList>
            <person name="Armbrust E.V."/>
            <person name="Berges J.A."/>
            <person name="Bowler C."/>
            <person name="Green B.R."/>
            <person name="Martinez D."/>
            <person name="Putnam N.H."/>
            <person name="Zhou S."/>
            <person name="Allen A.E."/>
            <person name="Apt K.E."/>
            <person name="Bechner M."/>
            <person name="Brzezinski M.A."/>
            <person name="Chaal B.K."/>
            <person name="Chiovitti A."/>
            <person name="Davis A.K."/>
            <person name="Demarest M.S."/>
            <person name="Detter J.C."/>
            <person name="Glavina T."/>
            <person name="Goodstein D."/>
            <person name="Hadi M.Z."/>
            <person name="Hellsten U."/>
            <person name="Hildebrand M."/>
            <person name="Jenkins B.D."/>
            <person name="Jurka J."/>
            <person name="Kapitonov V.V."/>
            <person name="Kroger N."/>
            <person name="Lau W.W."/>
            <person name="Lane T.W."/>
            <person name="Larimer F.W."/>
            <person name="Lippmeier J.C."/>
            <person name="Lucas S."/>
            <person name="Medina M."/>
            <person name="Montsant A."/>
            <person name="Obornik M."/>
            <person name="Parker M.S."/>
            <person name="Palenik B."/>
            <person name="Pazour G.J."/>
            <person name="Richardson P.M."/>
            <person name="Rynearson T.A."/>
            <person name="Saito M.A."/>
            <person name="Schwartz D.C."/>
            <person name="Thamatrakoln K."/>
            <person name="Valentin K."/>
            <person name="Vardi A."/>
            <person name="Wilkerson F.P."/>
            <person name="Rokhsar D.S."/>
        </authorList>
    </citation>
    <scope>NUCLEOTIDE SEQUENCE [LARGE SCALE GENOMIC DNA]</scope>
    <source>
        <strain evidence="6 7">CCMP1335</strain>
    </source>
</reference>
<sequence>MTRATKTLHNNFLLNAFLFAINHGALLSCLGLANARLGNTIASSSSSILYGCFTGFALLGAPYVVKVCGAQRGLILGMALCGTYVASFGGVVGLCYDDNVGEDTINIEELIKEQNNACSKTLTTLGAVLGGIGSSILWTSQGSFFTSTSLQYAYAIRDREIPMEKITSLLGGEWAFIFLSIEVCMWVLSTVLVDVWRPSRSDINLEFDGLSWKSIFGVYTLLAMGAVGFMLCVPTLPDDVELDVDAVTEIGNFQTDRSALLPDESNENYGAMTQQYIANRNAKTHTTSPFRQAVAAIDLLLQDEKMKYLSFLNITFGLCTAFCTSVVNGQVIRVALNDDNSQYVGMFTAVTSLVAAMLSWSFGILDWMSHTFISEPQSSSPKYRFIKFVLRLQLSKGVVLTLGAVSYLLIALLFLLFPSFSSWDFSSLMMVYILLGVGRSTYEGTLRAVIADFFPHEKEGAFANQILFNGVASVIGYWSNEIASSCSFSDDNRSGSDNLYCVRFNDGSVHNLFLIESVIIVSAVLGIIGFWKANALHVQERRF</sequence>
<evidence type="ECO:0000256" key="5">
    <source>
        <dbReference type="SAM" id="Phobius"/>
    </source>
</evidence>
<dbReference type="GeneID" id="7447263"/>
<dbReference type="Proteomes" id="UP000001449">
    <property type="component" value="Chromosome 5"/>
</dbReference>
<accession>B8C1Q7</accession>
<reference evidence="6 7" key="2">
    <citation type="journal article" date="2008" name="Nature">
        <title>The Phaeodactylum genome reveals the evolutionary history of diatom genomes.</title>
        <authorList>
            <person name="Bowler C."/>
            <person name="Allen A.E."/>
            <person name="Badger J.H."/>
            <person name="Grimwood J."/>
            <person name="Jabbari K."/>
            <person name="Kuo A."/>
            <person name="Maheswari U."/>
            <person name="Martens C."/>
            <person name="Maumus F."/>
            <person name="Otillar R.P."/>
            <person name="Rayko E."/>
            <person name="Salamov A."/>
            <person name="Vandepoele K."/>
            <person name="Beszteri B."/>
            <person name="Gruber A."/>
            <person name="Heijde M."/>
            <person name="Katinka M."/>
            <person name="Mock T."/>
            <person name="Valentin K."/>
            <person name="Verret F."/>
            <person name="Berges J.A."/>
            <person name="Brownlee C."/>
            <person name="Cadoret J.P."/>
            <person name="Chiovitti A."/>
            <person name="Choi C.J."/>
            <person name="Coesel S."/>
            <person name="De Martino A."/>
            <person name="Detter J.C."/>
            <person name="Durkin C."/>
            <person name="Falciatore A."/>
            <person name="Fournet J."/>
            <person name="Haruta M."/>
            <person name="Huysman M.J."/>
            <person name="Jenkins B.D."/>
            <person name="Jiroutova K."/>
            <person name="Jorgensen R.E."/>
            <person name="Joubert Y."/>
            <person name="Kaplan A."/>
            <person name="Kroger N."/>
            <person name="Kroth P.G."/>
            <person name="La Roche J."/>
            <person name="Lindquist E."/>
            <person name="Lommer M."/>
            <person name="Martin-Jezequel V."/>
            <person name="Lopez P.J."/>
            <person name="Lucas S."/>
            <person name="Mangogna M."/>
            <person name="McGinnis K."/>
            <person name="Medlin L.K."/>
            <person name="Montsant A."/>
            <person name="Oudot-Le Secq M.P."/>
            <person name="Napoli C."/>
            <person name="Obornik M."/>
            <person name="Parker M.S."/>
            <person name="Petit J.L."/>
            <person name="Porcel B.M."/>
            <person name="Poulsen N."/>
            <person name="Robison M."/>
            <person name="Rychlewski L."/>
            <person name="Rynearson T.A."/>
            <person name="Schmutz J."/>
            <person name="Shapiro H."/>
            <person name="Siaut M."/>
            <person name="Stanley M."/>
            <person name="Sussman M.R."/>
            <person name="Taylor A.R."/>
            <person name="Vardi A."/>
            <person name="von Dassow P."/>
            <person name="Vyverman W."/>
            <person name="Willis A."/>
            <person name="Wyrwicz L.S."/>
            <person name="Rokhsar D.S."/>
            <person name="Weissenbach J."/>
            <person name="Armbrust E.V."/>
            <person name="Green B.R."/>
            <person name="Van de Peer Y."/>
            <person name="Grigoriev I.V."/>
        </authorList>
    </citation>
    <scope>NUCLEOTIDE SEQUENCE [LARGE SCALE GENOMIC DNA]</scope>
    <source>
        <strain evidence="6 7">CCMP1335</strain>
    </source>
</reference>
<dbReference type="InParanoid" id="B8C1Q7"/>
<keyword evidence="2 5" id="KW-0812">Transmembrane</keyword>
<keyword evidence="4 5" id="KW-0472">Membrane</keyword>
<dbReference type="InterPro" id="IPR036259">
    <property type="entry name" value="MFS_trans_sf"/>
</dbReference>
<dbReference type="eggNOG" id="ENOG502S2TS">
    <property type="taxonomic scope" value="Eukaryota"/>
</dbReference>
<feature type="transmembrane region" description="Helical" evidence="5">
    <location>
        <begin position="216"/>
        <end position="236"/>
    </location>
</feature>
<gene>
    <name evidence="6" type="ORF">THAPSDRAFT_5017</name>
</gene>
<feature type="transmembrane region" description="Helical" evidence="5">
    <location>
        <begin position="74"/>
        <end position="94"/>
    </location>
</feature>
<comment type="subcellular location">
    <subcellularLocation>
        <location evidence="1">Membrane</location>
        <topology evidence="1">Multi-pass membrane protein</topology>
    </subcellularLocation>
</comment>
<dbReference type="HOGENOM" id="CLU_557222_0_0_1"/>
<evidence type="ECO:0000313" key="6">
    <source>
        <dbReference type="EMBL" id="EED91805.1"/>
    </source>
</evidence>
<feature type="transmembrane region" description="Helical" evidence="5">
    <location>
        <begin position="398"/>
        <end position="420"/>
    </location>
</feature>
<evidence type="ECO:0000313" key="7">
    <source>
        <dbReference type="Proteomes" id="UP000001449"/>
    </source>
</evidence>
<name>B8C1Q7_THAPS</name>
<keyword evidence="7" id="KW-1185">Reference proteome</keyword>
<evidence type="ECO:0000256" key="1">
    <source>
        <dbReference type="ARBA" id="ARBA00004141"/>
    </source>
</evidence>
<dbReference type="GO" id="GO:0016020">
    <property type="term" value="C:membrane"/>
    <property type="evidence" value="ECO:0007669"/>
    <property type="project" value="UniProtKB-SubCell"/>
</dbReference>
<dbReference type="SUPFAM" id="SSF103473">
    <property type="entry name" value="MFS general substrate transporter"/>
    <property type="match status" value="1"/>
</dbReference>
<protein>
    <recommendedName>
        <fullName evidence="8">Nodulin-like domain-containing protein</fullName>
    </recommendedName>
</protein>
<proteinExistence type="predicted"/>
<feature type="transmembrane region" description="Helical" evidence="5">
    <location>
        <begin position="174"/>
        <end position="196"/>
    </location>
</feature>
<evidence type="ECO:0008006" key="8">
    <source>
        <dbReference type="Google" id="ProtNLM"/>
    </source>
</evidence>
<dbReference type="RefSeq" id="XP_002290053.1">
    <property type="nucleotide sequence ID" value="XM_002290017.1"/>
</dbReference>
<evidence type="ECO:0000256" key="3">
    <source>
        <dbReference type="ARBA" id="ARBA00022989"/>
    </source>
</evidence>
<feature type="transmembrane region" description="Helical" evidence="5">
    <location>
        <begin position="308"/>
        <end position="331"/>
    </location>
</feature>
<dbReference type="OMA" id="RETWRIL"/>
<evidence type="ECO:0000256" key="2">
    <source>
        <dbReference type="ARBA" id="ARBA00022692"/>
    </source>
</evidence>
<dbReference type="PaxDb" id="35128-Thaps5017"/>
<evidence type="ECO:0000256" key="4">
    <source>
        <dbReference type="ARBA" id="ARBA00023136"/>
    </source>
</evidence>
<dbReference type="PANTHER" id="PTHR23294">
    <property type="entry name" value="ET TRANSLATION PRODUCT-RELATED"/>
    <property type="match status" value="1"/>
</dbReference>
<dbReference type="PROSITE" id="PS51257">
    <property type="entry name" value="PROKAR_LIPOPROTEIN"/>
    <property type="match status" value="1"/>
</dbReference>
<feature type="transmembrane region" description="Helical" evidence="5">
    <location>
        <begin position="47"/>
        <end position="65"/>
    </location>
</feature>
<dbReference type="KEGG" id="tps:THAPSDRAFT_5017"/>
<keyword evidence="3 5" id="KW-1133">Transmembrane helix</keyword>
<feature type="transmembrane region" description="Helical" evidence="5">
    <location>
        <begin position="12"/>
        <end position="35"/>
    </location>
</feature>
<organism evidence="6 7">
    <name type="scientific">Thalassiosira pseudonana</name>
    <name type="common">Marine diatom</name>
    <name type="synonym">Cyclotella nana</name>
    <dbReference type="NCBI Taxonomy" id="35128"/>
    <lineage>
        <taxon>Eukaryota</taxon>
        <taxon>Sar</taxon>
        <taxon>Stramenopiles</taxon>
        <taxon>Ochrophyta</taxon>
        <taxon>Bacillariophyta</taxon>
        <taxon>Coscinodiscophyceae</taxon>
        <taxon>Thalassiosirophycidae</taxon>
        <taxon>Thalassiosirales</taxon>
        <taxon>Thalassiosiraceae</taxon>
        <taxon>Thalassiosira</taxon>
    </lineage>
</organism>
<feature type="transmembrane region" description="Helical" evidence="5">
    <location>
        <begin position="343"/>
        <end position="365"/>
    </location>
</feature>
<dbReference type="EMBL" id="CM000642">
    <property type="protein sequence ID" value="EED91805.1"/>
    <property type="molecule type" value="Genomic_DNA"/>
</dbReference>
<feature type="transmembrane region" description="Helical" evidence="5">
    <location>
        <begin position="512"/>
        <end position="531"/>
    </location>
</feature>
<dbReference type="PANTHER" id="PTHR23294:SF0">
    <property type="entry name" value="UNC93-LIKE PROTEIN MFSD11"/>
    <property type="match status" value="1"/>
</dbReference>
<dbReference type="AlphaFoldDB" id="B8C1Q7"/>